<sequence length="565" mass="63917">MLYVSDCRTSEESKREIVGARKEVDREFEKRIHQVSPGVYSAVGYGIANSIFIMGKDGVIVVDTMEDLESAEEVFKEFRKISNLPVKAIIYTHGHPDHIFGSSVFAAGSSPIIYAHKDLQANVERFASETAIVVGSRSARMFGNYLRKEEVENVGIGPSQGYTASTKIDYLPPTKTFENRLSVKAAGIEMELIHAPGETDDQIYVWLPEQKALLTGDNFYKSFPSLYTIRGTWFRSLKNWYRSIDLARSLKPEFVVPSHGRPIRGAKEIYGILTDYRDAIQYVHDQSLRGINLGLHPDDLVEFVKLPKHLASSPYLQEVYGKVSWSVRSMFVGNLGWFSGDSSELEPLTRKEQAELFSELAGGKDRLVLIAREKLEKGEYQAALQLSGYILRIDPENRNGKEIRIRSLRSLGEGAENANARHYYLTEALEIHDDFVARLRIKPSAILLKRYPLSVFFSNLSARLDPVKSADLQGKVSIKFTDTGEEFTVHLRRGVAEIEERISENPNILVYANSQVWKEMLVRLINPALALRSFEYRKGSLVEFAKFLGNFSLQQEPRLPYSVGK</sequence>
<keyword evidence="3" id="KW-0862">Zinc</keyword>
<evidence type="ECO:0000313" key="6">
    <source>
        <dbReference type="EMBL" id="TGK21261.1"/>
    </source>
</evidence>
<dbReference type="InterPro" id="IPR029228">
    <property type="entry name" value="Alkyl_sulf_dimr"/>
</dbReference>
<dbReference type="PANTHER" id="PTHR43223">
    <property type="entry name" value="ALKYL/ARYL-SULFATASE"/>
    <property type="match status" value="1"/>
</dbReference>
<dbReference type="SUPFAM" id="SSF56281">
    <property type="entry name" value="Metallo-hydrolase/oxidoreductase"/>
    <property type="match status" value="1"/>
</dbReference>
<reference evidence="6" key="1">
    <citation type="journal article" date="2019" name="PLoS Negl. Trop. Dis.">
        <title>Revisiting the worldwide diversity of Leptospira species in the environment.</title>
        <authorList>
            <person name="Vincent A.T."/>
            <person name="Schiettekatte O."/>
            <person name="Bourhy P."/>
            <person name="Veyrier F.J."/>
            <person name="Picardeau M."/>
        </authorList>
    </citation>
    <scope>NUCLEOTIDE SEQUENCE [LARGE SCALE GENOMIC DNA]</scope>
    <source>
        <strain evidence="6">SCS5</strain>
    </source>
</reference>
<dbReference type="GO" id="GO:0018909">
    <property type="term" value="P:dodecyl sulfate metabolic process"/>
    <property type="evidence" value="ECO:0007669"/>
    <property type="project" value="InterPro"/>
</dbReference>
<organism evidence="6 7">
    <name type="scientific">Leptospira fluminis</name>
    <dbReference type="NCBI Taxonomy" id="2484979"/>
    <lineage>
        <taxon>Bacteria</taxon>
        <taxon>Pseudomonadati</taxon>
        <taxon>Spirochaetota</taxon>
        <taxon>Spirochaetia</taxon>
        <taxon>Leptospirales</taxon>
        <taxon>Leptospiraceae</taxon>
        <taxon>Leptospira</taxon>
    </lineage>
</organism>
<dbReference type="InterPro" id="IPR036866">
    <property type="entry name" value="RibonucZ/Hydroxyglut_hydro"/>
</dbReference>
<evidence type="ECO:0000256" key="2">
    <source>
        <dbReference type="ARBA" id="ARBA00022801"/>
    </source>
</evidence>
<dbReference type="InterPro" id="IPR052195">
    <property type="entry name" value="Bact_Alkyl/Aryl-Sulfatase"/>
</dbReference>
<dbReference type="OrthoDB" id="420651at2"/>
<dbReference type="InterPro" id="IPR044097">
    <property type="entry name" value="Bds1/SdsA1_MBL-fold"/>
</dbReference>
<proteinExistence type="inferred from homology"/>
<dbReference type="Pfam" id="PF00753">
    <property type="entry name" value="Lactamase_B"/>
    <property type="match status" value="1"/>
</dbReference>
<dbReference type="InterPro" id="IPR029229">
    <property type="entry name" value="Alkyl_sulf_C"/>
</dbReference>
<keyword evidence="2 6" id="KW-0378">Hydrolase</keyword>
<comment type="caution">
    <text evidence="6">The sequence shown here is derived from an EMBL/GenBank/DDBJ whole genome shotgun (WGS) entry which is preliminary data.</text>
</comment>
<evidence type="ECO:0000256" key="1">
    <source>
        <dbReference type="ARBA" id="ARBA00022723"/>
    </source>
</evidence>
<dbReference type="Gene3D" id="1.25.40.880">
    <property type="entry name" value="Alkyl sulfatase, dimerisation domain"/>
    <property type="match status" value="1"/>
</dbReference>
<dbReference type="AlphaFoldDB" id="A0A4R9GT00"/>
<dbReference type="EMBL" id="RQEV01000003">
    <property type="protein sequence ID" value="TGK21261.1"/>
    <property type="molecule type" value="Genomic_DNA"/>
</dbReference>
<accession>A0A4R9GT00</accession>
<dbReference type="GO" id="GO:0046983">
    <property type="term" value="F:protein dimerization activity"/>
    <property type="evidence" value="ECO:0007669"/>
    <property type="project" value="InterPro"/>
</dbReference>
<dbReference type="Gene3D" id="3.60.15.30">
    <property type="entry name" value="Metallo-beta-lactamase domain"/>
    <property type="match status" value="1"/>
</dbReference>
<comment type="similarity">
    <text evidence="4">Belongs to the metallo-beta-lactamase superfamily. Type III sulfatase family.</text>
</comment>
<protein>
    <submittedName>
        <fullName evidence="6">MBL fold metallo-hydrolase</fullName>
    </submittedName>
</protein>
<dbReference type="InterPro" id="IPR036527">
    <property type="entry name" value="SCP2_sterol-bd_dom_sf"/>
</dbReference>
<dbReference type="Gene3D" id="3.30.1050.10">
    <property type="entry name" value="SCP2 sterol-binding domain"/>
    <property type="match status" value="1"/>
</dbReference>
<keyword evidence="7" id="KW-1185">Reference proteome</keyword>
<evidence type="ECO:0000313" key="7">
    <source>
        <dbReference type="Proteomes" id="UP000297855"/>
    </source>
</evidence>
<evidence type="ECO:0000259" key="5">
    <source>
        <dbReference type="SMART" id="SM00849"/>
    </source>
</evidence>
<evidence type="ECO:0000256" key="4">
    <source>
        <dbReference type="ARBA" id="ARBA00033751"/>
    </source>
</evidence>
<dbReference type="SMART" id="SM00849">
    <property type="entry name" value="Lactamase_B"/>
    <property type="match status" value="1"/>
</dbReference>
<name>A0A4R9GT00_9LEPT</name>
<evidence type="ECO:0000256" key="3">
    <source>
        <dbReference type="ARBA" id="ARBA00022833"/>
    </source>
</evidence>
<dbReference type="InterPro" id="IPR038536">
    <property type="entry name" value="Alkyl/aryl-sulf_dimr_sf"/>
</dbReference>
<dbReference type="CDD" id="cd07710">
    <property type="entry name" value="arylsulfatase_Sdsa1-like_MBL-fold"/>
    <property type="match status" value="1"/>
</dbReference>
<dbReference type="PANTHER" id="PTHR43223:SF1">
    <property type="entry name" value="ALKYL_ARYL-SULFATASE BDS1"/>
    <property type="match status" value="1"/>
</dbReference>
<dbReference type="Pfam" id="PF14864">
    <property type="entry name" value="Alkyl_sulf_C"/>
    <property type="match status" value="1"/>
</dbReference>
<gene>
    <name evidence="6" type="ORF">EHO61_02230</name>
</gene>
<feature type="domain" description="Metallo-beta-lactamase" evidence="5">
    <location>
        <begin position="47"/>
        <end position="259"/>
    </location>
</feature>
<dbReference type="Pfam" id="PF14863">
    <property type="entry name" value="Alkyl_sulf_dimr"/>
    <property type="match status" value="1"/>
</dbReference>
<dbReference type="InterPro" id="IPR001279">
    <property type="entry name" value="Metallo-B-lactamas"/>
</dbReference>
<keyword evidence="1" id="KW-0479">Metal-binding</keyword>
<dbReference type="GO" id="GO:0018741">
    <property type="term" value="F:linear primary-alkylsulfatase activity"/>
    <property type="evidence" value="ECO:0007669"/>
    <property type="project" value="InterPro"/>
</dbReference>
<dbReference type="SUPFAM" id="SSF55718">
    <property type="entry name" value="SCP-like"/>
    <property type="match status" value="1"/>
</dbReference>
<dbReference type="Proteomes" id="UP000297855">
    <property type="component" value="Unassembled WGS sequence"/>
</dbReference>